<gene>
    <name evidence="2" type="ORF">GCM10023151_03510</name>
</gene>
<feature type="transmembrane region" description="Helical" evidence="1">
    <location>
        <begin position="107"/>
        <end position="130"/>
    </location>
</feature>
<comment type="caution">
    <text evidence="2">The sequence shown here is derived from an EMBL/GenBank/DDBJ whole genome shotgun (WGS) entry which is preliminary data.</text>
</comment>
<keyword evidence="1" id="KW-0812">Transmembrane</keyword>
<dbReference type="EMBL" id="BAABFV010000001">
    <property type="protein sequence ID" value="GAA4355996.1"/>
    <property type="molecule type" value="Genomic_DNA"/>
</dbReference>
<protein>
    <submittedName>
        <fullName evidence="2">Uncharacterized protein</fullName>
    </submittedName>
</protein>
<proteinExistence type="predicted"/>
<evidence type="ECO:0000313" key="3">
    <source>
        <dbReference type="Proteomes" id="UP001501011"/>
    </source>
</evidence>
<reference evidence="3" key="1">
    <citation type="journal article" date="2019" name="Int. J. Syst. Evol. Microbiol.">
        <title>The Global Catalogue of Microorganisms (GCM) 10K type strain sequencing project: providing services to taxonomists for standard genome sequencing and annotation.</title>
        <authorList>
            <consortium name="The Broad Institute Genomics Platform"/>
            <consortium name="The Broad Institute Genome Sequencing Center for Infectious Disease"/>
            <person name="Wu L."/>
            <person name="Ma J."/>
        </authorList>
    </citation>
    <scope>NUCLEOTIDE SEQUENCE [LARGE SCALE GENOMIC DNA]</scope>
    <source>
        <strain evidence="3">JCM 17728</strain>
    </source>
</reference>
<dbReference type="Proteomes" id="UP001501011">
    <property type="component" value="Unassembled WGS sequence"/>
</dbReference>
<name>A0ABP8ID74_9GAMM</name>
<feature type="transmembrane region" description="Helical" evidence="1">
    <location>
        <begin position="15"/>
        <end position="38"/>
    </location>
</feature>
<evidence type="ECO:0000313" key="2">
    <source>
        <dbReference type="EMBL" id="GAA4355996.1"/>
    </source>
</evidence>
<keyword evidence="1" id="KW-0472">Membrane</keyword>
<feature type="transmembrane region" description="Helical" evidence="1">
    <location>
        <begin position="44"/>
        <end position="65"/>
    </location>
</feature>
<sequence length="140" mass="15227">MISEKVIKQKEKYKVIRALLIAPLMIPLFSAIPALILGQRIDDLGVSIILAMALVSYLVTIFIGLPTFYFLRFFNCLNLITLSISGAVLGAIVGIVAGINGKTSFDLLLGATLGLLNASMFGLLAGVKVFNNRVTRYRKH</sequence>
<keyword evidence="3" id="KW-1185">Reference proteome</keyword>
<evidence type="ECO:0000256" key="1">
    <source>
        <dbReference type="SAM" id="Phobius"/>
    </source>
</evidence>
<organism evidence="2 3">
    <name type="scientific">Kangiella marina</name>
    <dbReference type="NCBI Taxonomy" id="1079178"/>
    <lineage>
        <taxon>Bacteria</taxon>
        <taxon>Pseudomonadati</taxon>
        <taxon>Pseudomonadota</taxon>
        <taxon>Gammaproteobacteria</taxon>
        <taxon>Kangiellales</taxon>
        <taxon>Kangiellaceae</taxon>
        <taxon>Kangiella</taxon>
    </lineage>
</organism>
<dbReference type="RefSeq" id="WP_345291484.1">
    <property type="nucleotide sequence ID" value="NZ_BAABFV010000001.1"/>
</dbReference>
<feature type="transmembrane region" description="Helical" evidence="1">
    <location>
        <begin position="77"/>
        <end position="101"/>
    </location>
</feature>
<keyword evidence="1" id="KW-1133">Transmembrane helix</keyword>
<accession>A0ABP8ID74</accession>